<dbReference type="GO" id="GO:0005085">
    <property type="term" value="F:guanyl-nucleotide exchange factor activity"/>
    <property type="evidence" value="ECO:0007669"/>
    <property type="project" value="InterPro"/>
</dbReference>
<proteinExistence type="predicted"/>
<feature type="compositionally biased region" description="Polar residues" evidence="3">
    <location>
        <begin position="1472"/>
        <end position="1493"/>
    </location>
</feature>
<keyword evidence="5" id="KW-0418">Kinase</keyword>
<feature type="domain" description="Phorbol-ester/DAG-type" evidence="4">
    <location>
        <begin position="584"/>
        <end position="634"/>
    </location>
</feature>
<feature type="region of interest" description="Disordered" evidence="3">
    <location>
        <begin position="1940"/>
        <end position="1977"/>
    </location>
</feature>
<dbReference type="InterPro" id="IPR002219">
    <property type="entry name" value="PKC_DAG/PE"/>
</dbReference>
<feature type="compositionally biased region" description="Low complexity" evidence="3">
    <location>
        <begin position="1418"/>
        <end position="1443"/>
    </location>
</feature>
<dbReference type="GO" id="GO:0016020">
    <property type="term" value="C:membrane"/>
    <property type="evidence" value="ECO:0007669"/>
    <property type="project" value="UniProtKB-SubCell"/>
</dbReference>
<feature type="compositionally biased region" description="Basic and acidic residues" evidence="3">
    <location>
        <begin position="744"/>
        <end position="754"/>
    </location>
</feature>
<feature type="region of interest" description="Disordered" evidence="3">
    <location>
        <begin position="40"/>
        <end position="122"/>
    </location>
</feature>
<feature type="compositionally biased region" description="Low complexity" evidence="3">
    <location>
        <begin position="786"/>
        <end position="801"/>
    </location>
</feature>
<dbReference type="GO" id="GO:0007200">
    <property type="term" value="P:phospholipase C-activating G protein-coupled receptor signaling pathway"/>
    <property type="evidence" value="ECO:0007669"/>
    <property type="project" value="TreeGrafter"/>
</dbReference>
<reference evidence="5" key="1">
    <citation type="submission" date="2019-05" db="EMBL/GenBank/DDBJ databases">
        <title>Annotation for the trematode Fasciolopsis buski.</title>
        <authorList>
            <person name="Choi Y.-J."/>
        </authorList>
    </citation>
    <scope>NUCLEOTIDE SEQUENCE</scope>
    <source>
        <strain evidence="5">HT</strain>
        <tissue evidence="5">Whole worm</tissue>
    </source>
</reference>
<dbReference type="GO" id="GO:0005829">
    <property type="term" value="C:cytosol"/>
    <property type="evidence" value="ECO:0007669"/>
    <property type="project" value="TreeGrafter"/>
</dbReference>
<dbReference type="Pfam" id="PF09128">
    <property type="entry name" value="RGS-like"/>
    <property type="match status" value="1"/>
</dbReference>
<dbReference type="PANTHER" id="PTHR22968">
    <property type="entry name" value="PROTEIN KINASE C, MU"/>
    <property type="match status" value="1"/>
</dbReference>
<feature type="compositionally biased region" description="Basic and acidic residues" evidence="3">
    <location>
        <begin position="1940"/>
        <end position="1951"/>
    </location>
</feature>
<keyword evidence="5" id="KW-0808">Transferase</keyword>
<feature type="region of interest" description="Disordered" evidence="3">
    <location>
        <begin position="1826"/>
        <end position="1861"/>
    </location>
</feature>
<evidence type="ECO:0000313" key="6">
    <source>
        <dbReference type="Proteomes" id="UP000728185"/>
    </source>
</evidence>
<dbReference type="InterPro" id="IPR015212">
    <property type="entry name" value="RGS-like_dom"/>
</dbReference>
<keyword evidence="6" id="KW-1185">Reference proteome</keyword>
<feature type="compositionally biased region" description="Basic and acidic residues" evidence="3">
    <location>
        <begin position="1835"/>
        <end position="1847"/>
    </location>
</feature>
<dbReference type="EMBL" id="LUCM01001726">
    <property type="protein sequence ID" value="KAA0198465.1"/>
    <property type="molecule type" value="Genomic_DNA"/>
</dbReference>
<dbReference type="GO" id="GO:0008270">
    <property type="term" value="F:zinc ion binding"/>
    <property type="evidence" value="ECO:0007669"/>
    <property type="project" value="UniProtKB-KW"/>
</dbReference>
<feature type="compositionally biased region" description="Polar residues" evidence="3">
    <location>
        <begin position="40"/>
        <end position="53"/>
    </location>
</feature>
<dbReference type="InterPro" id="IPR036305">
    <property type="entry name" value="RGS_sf"/>
</dbReference>
<accession>A0A8E0S165</accession>
<feature type="region of interest" description="Disordered" evidence="3">
    <location>
        <begin position="1463"/>
        <end position="1493"/>
    </location>
</feature>
<feature type="region of interest" description="Disordered" evidence="3">
    <location>
        <begin position="675"/>
        <end position="820"/>
    </location>
</feature>
<feature type="compositionally biased region" description="Low complexity" evidence="3">
    <location>
        <begin position="1195"/>
        <end position="1208"/>
    </location>
</feature>
<dbReference type="Pfam" id="PF00130">
    <property type="entry name" value="C1_1"/>
    <property type="match status" value="1"/>
</dbReference>
<dbReference type="PANTHER" id="PTHR22968:SF24">
    <property type="entry name" value="SERINE_THREONINE-PROTEIN KINASE"/>
    <property type="match status" value="1"/>
</dbReference>
<evidence type="ECO:0000256" key="1">
    <source>
        <dbReference type="ARBA" id="ARBA00022723"/>
    </source>
</evidence>
<feature type="region of interest" description="Disordered" evidence="3">
    <location>
        <begin position="1647"/>
        <end position="1725"/>
    </location>
</feature>
<dbReference type="GO" id="GO:0035556">
    <property type="term" value="P:intracellular signal transduction"/>
    <property type="evidence" value="ECO:0007669"/>
    <property type="project" value="TreeGrafter"/>
</dbReference>
<dbReference type="GO" id="GO:0004674">
    <property type="term" value="F:protein serine/threonine kinase activity"/>
    <property type="evidence" value="ECO:0007669"/>
    <property type="project" value="UniProtKB-KW"/>
</dbReference>
<dbReference type="SMART" id="SM00109">
    <property type="entry name" value="C1"/>
    <property type="match status" value="1"/>
</dbReference>
<evidence type="ECO:0000259" key="4">
    <source>
        <dbReference type="PROSITE" id="PS50081"/>
    </source>
</evidence>
<feature type="region of interest" description="Disordered" evidence="3">
    <location>
        <begin position="167"/>
        <end position="230"/>
    </location>
</feature>
<dbReference type="PROSITE" id="PS00479">
    <property type="entry name" value="ZF_DAG_PE_1"/>
    <property type="match status" value="1"/>
</dbReference>
<gene>
    <name evidence="5" type="ORF">FBUS_06211</name>
</gene>
<dbReference type="OrthoDB" id="6270916at2759"/>
<dbReference type="Gene3D" id="1.10.167.10">
    <property type="entry name" value="Regulator of G-protein Signalling 4, domain 2"/>
    <property type="match status" value="1"/>
</dbReference>
<evidence type="ECO:0000256" key="2">
    <source>
        <dbReference type="ARBA" id="ARBA00022833"/>
    </source>
</evidence>
<feature type="compositionally biased region" description="Low complexity" evidence="3">
    <location>
        <begin position="167"/>
        <end position="216"/>
    </location>
</feature>
<dbReference type="InterPro" id="IPR044926">
    <property type="entry name" value="RGS_subdomain_2"/>
</dbReference>
<feature type="compositionally biased region" description="Low complexity" evidence="3">
    <location>
        <begin position="2098"/>
        <end position="2115"/>
    </location>
</feature>
<dbReference type="SUPFAM" id="SSF57889">
    <property type="entry name" value="Cysteine-rich domain"/>
    <property type="match status" value="1"/>
</dbReference>
<organism evidence="5 6">
    <name type="scientific">Fasciolopsis buskii</name>
    <dbReference type="NCBI Taxonomy" id="27845"/>
    <lineage>
        <taxon>Eukaryota</taxon>
        <taxon>Metazoa</taxon>
        <taxon>Spiralia</taxon>
        <taxon>Lophotrochozoa</taxon>
        <taxon>Platyhelminthes</taxon>
        <taxon>Trematoda</taxon>
        <taxon>Digenea</taxon>
        <taxon>Plagiorchiida</taxon>
        <taxon>Echinostomata</taxon>
        <taxon>Echinostomatoidea</taxon>
        <taxon>Fasciolidae</taxon>
        <taxon>Fasciolopsis</taxon>
    </lineage>
</organism>
<feature type="compositionally biased region" description="Polar residues" evidence="3">
    <location>
        <begin position="1647"/>
        <end position="1703"/>
    </location>
</feature>
<evidence type="ECO:0000256" key="3">
    <source>
        <dbReference type="SAM" id="MobiDB-lite"/>
    </source>
</evidence>
<keyword evidence="2" id="KW-0862">Zinc</keyword>
<feature type="compositionally biased region" description="Low complexity" evidence="3">
    <location>
        <begin position="74"/>
        <end position="90"/>
    </location>
</feature>
<feature type="compositionally biased region" description="Polar residues" evidence="3">
    <location>
        <begin position="217"/>
        <end position="230"/>
    </location>
</feature>
<feature type="region of interest" description="Disordered" evidence="3">
    <location>
        <begin position="1291"/>
        <end position="1313"/>
    </location>
</feature>
<feature type="region of interest" description="Disordered" evidence="3">
    <location>
        <begin position="2062"/>
        <end position="2132"/>
    </location>
</feature>
<feature type="region of interest" description="Disordered" evidence="3">
    <location>
        <begin position="1408"/>
        <end position="1451"/>
    </location>
</feature>
<dbReference type="SUPFAM" id="SSF48097">
    <property type="entry name" value="Regulator of G-protein signaling, RGS"/>
    <property type="match status" value="1"/>
</dbReference>
<comment type="caution">
    <text evidence="5">The sequence shown here is derived from an EMBL/GenBank/DDBJ whole genome shotgun (WGS) entry which is preliminary data.</text>
</comment>
<feature type="region of interest" description="Disordered" evidence="3">
    <location>
        <begin position="139"/>
        <end position="158"/>
    </location>
</feature>
<feature type="region of interest" description="Disordered" evidence="3">
    <location>
        <begin position="1510"/>
        <end position="1533"/>
    </location>
</feature>
<dbReference type="PROSITE" id="PS50081">
    <property type="entry name" value="ZF_DAG_PE_2"/>
    <property type="match status" value="1"/>
</dbReference>
<feature type="region of interest" description="Disordered" evidence="3">
    <location>
        <begin position="1190"/>
        <end position="1216"/>
    </location>
</feature>
<protein>
    <submittedName>
        <fullName evidence="5">Protein kinase c eta type</fullName>
    </submittedName>
</protein>
<dbReference type="Gene3D" id="3.30.60.20">
    <property type="match status" value="1"/>
</dbReference>
<name>A0A8E0S165_9TREM</name>
<sequence>MFVLIVSSFFFSFFIFPAFFASICGSQILNYFQTNVVDPDSSGQTEIGSNSLGGANHMGDRCAELPPPKPVPGLPSAMHTASTSSSITASFLRSRPSFGRADRRASSSSSSSHKGRPMSVGPDMLANLKRFSIKESILQPRLDEETAPGPEGVVDVAPKAKTETSFPVLSSSSISIPSHSISSHSVPDGSSQPPSLIPGVSPSSSLSSSVNASGAPNGTSSGSHISQKPSNVLPGLCGRVLGRNFDDDSDDDDIRIGEELIQQSALFGRASTVLDSPTRCGVFLNYLFTQNRDVSPALFYMVAQYFQYVLRSTKDLQKEQRRLSVEIFSTFLHEKSPLRVDVPTPVVLETQELIQSGAGTAIFQSATEAALSLVQAQVSKLAQEIRHGMVTWKPPEPVNLLIRRNRDEELAVFELCMTPRLQSLYQTACDGTTNVGTNGSSVTPVMGSMDGVGVSGGMGDGPSATPQDQTALALCLALATAYRYLSVSNASGLGSDAQETSSGGSGVGHSIRNSLFARSFENLTASALGSGSGIGCGTGSIGGGLSAAGSNLWTKVGHFGAKIKQKQHSGHLFGSRKAKHAVKNHNLHERAFEYVTECWACGRLLWGLAPQGLACNNCNLSVHTKCKSNIRETCTKEGRRSTMISQNGPTMATPAIASTLTETTSPLANNNAVTTRAQSSVIQPSSSEMITQVSTANSPLCPSGAADSSTDSNLLRGSVQYSGGSSLLAESSPLPRTADGSQMDAERTRNRSVGDEFSGLENNSRYVSRTKIRFESPDQVGETATPPSRSDSVASTSSVPPGYVSGLDRTGADTTSGSTANDLVPELVVNDWSDDPEMIAGEIFEAAVELQRHFPDYQIPAKGQKCEDHIRMLCLLEFHQKTQYMVRHLKQYDYLLLRRWPAEHERLAQVLCLDQIPELICLFRTLVKCIDLTKTPQGYTGMGEAVYAWLTDNGCANLKSWAQHCQALSCSNMLDSVRISVRDYVRRNPDILPLLQTRHNKFVLLDGLKQMRILYFNLPLIANSIVKDLEKTKSYKNEAKIWRQIHAKLASLPQTIDDVCMPLVKRINNGQLYTNLDKKDAIFRQNHSTIAPFQNLLLNFPRVLFHYWVVAHAEVTVDKLTVTSANKVNHDYIRERTEMLAIMLHNALMFLVKDNERYILRAFKVTREHGSGGGGGAVVSGGTVSGSNALSSLSTGAPPAGATTAGPGQVAGGGTAFESRSALSTPVAPGTAGSTDRVSFHLSTSSFSNSGTPSTAQVTGGSLGVSTGSTIYNSLFGGSGIGGTAVAVASASGATTPGPGSHGSSSSLGTQQQSSGLVGAAASMAGASLSEKSTGSGSLKLAPIFPLRDMFISCGEKYGRDHLLNIVSMDPTVLVRVLFPKEEQRQQWFNLLRENTVITSNRVASLQQQQHIQRTRMAAASRSGSTPGPAGSGSVSAGSKATSRVSADSATAKPDLVSARFQARTATPDAHLQSQEADSGLYTSPDSSRVGNYRVNENASGVSQIAVQTGAATETGSTGPRFDASDSTGSTEDLISSEDMVHMTINRINRLLEQIRPTLFELGPEQKLPQSELMEQVQEQMHSSFEERNSTGKPKIYSRREVLMLLFDLTQEWLSYLPQTFVQAYSQQPQQRQQQQQRVGFELGCTDSQSMSHSARPNRRGSSFNVKRQTSNSWTERSESNPAEEQSDMKSSTPPVCASSTASLDPGEIGPDRDRSSQPSYGSFKALTSSTPNLLQLDASQASSGKFTVAVRVQDLRHSKRGRAIRSTSVPYTTASEESEQAFADRIEMLASKLLHVVRRYKQMHIHTSSQLNHARDLSIETSATTGLSVQNDSTQHEYLSDEERPDPGSIGPGESDEEQPVVHPILPLDAAVDVVDEEDEFEDVENNESDYNEEPVESDIIQGTSVGDGASDKTETLRAPVLTTATIPTTVLPAQCTADESHFSDSDDSKGTSSADVDPLLTTDVKEIDDPTSSTLSVSPEAVTELETDTISATTLCSSGGIRDSGCVPSIVDEYGDDEDALEDPMAASYQETESELTPTTMVAMSDHLVAAILDDLNEPTNVPNPEMHHSEESGLLTAKPTDTLPVPETIDDKNAITNSTTGVTITTTSVGRTDSQKSTTSSGFAGSGED</sequence>
<dbReference type="InterPro" id="IPR046349">
    <property type="entry name" value="C1-like_sf"/>
</dbReference>
<feature type="compositionally biased region" description="Polar residues" evidence="3">
    <location>
        <begin position="675"/>
        <end position="729"/>
    </location>
</feature>
<keyword evidence="1" id="KW-0479">Metal-binding</keyword>
<dbReference type="Proteomes" id="UP000728185">
    <property type="component" value="Unassembled WGS sequence"/>
</dbReference>
<evidence type="ECO:0000313" key="5">
    <source>
        <dbReference type="EMBL" id="KAA0198465.1"/>
    </source>
</evidence>